<evidence type="ECO:0000313" key="1">
    <source>
        <dbReference type="EMBL" id="KAJ4402665.1"/>
    </source>
</evidence>
<reference evidence="1" key="1">
    <citation type="submission" date="2022-10" db="EMBL/GenBank/DDBJ databases">
        <title>Tapping the CABI collections for fungal endophytes: first genome assemblies for Collariella, Neodidymelliopsis, Ascochyta clinopodiicola, Didymella pomorum, Didymosphaeria variabile, Neocosmospora piperis and Neocucurbitaria cava.</title>
        <authorList>
            <person name="Hill R."/>
        </authorList>
    </citation>
    <scope>NUCLEOTIDE SEQUENCE</scope>
    <source>
        <strain evidence="1">IMI 355091</strain>
    </source>
</reference>
<dbReference type="Proteomes" id="UP001140510">
    <property type="component" value="Unassembled WGS sequence"/>
</dbReference>
<keyword evidence="2" id="KW-1185">Reference proteome</keyword>
<dbReference type="OrthoDB" id="3799620at2759"/>
<comment type="caution">
    <text evidence="1">The sequence shown here is derived from an EMBL/GenBank/DDBJ whole genome shotgun (WGS) entry which is preliminary data.</text>
</comment>
<dbReference type="AlphaFoldDB" id="A0A9W9D5Z7"/>
<organism evidence="1 2">
    <name type="scientific">Didymella pomorum</name>
    <dbReference type="NCBI Taxonomy" id="749634"/>
    <lineage>
        <taxon>Eukaryota</taxon>
        <taxon>Fungi</taxon>
        <taxon>Dikarya</taxon>
        <taxon>Ascomycota</taxon>
        <taxon>Pezizomycotina</taxon>
        <taxon>Dothideomycetes</taxon>
        <taxon>Pleosporomycetidae</taxon>
        <taxon>Pleosporales</taxon>
        <taxon>Pleosporineae</taxon>
        <taxon>Didymellaceae</taxon>
        <taxon>Didymella</taxon>
    </lineage>
</organism>
<gene>
    <name evidence="1" type="ORF">N0V91_007039</name>
</gene>
<proteinExistence type="predicted"/>
<evidence type="ECO:0000313" key="2">
    <source>
        <dbReference type="Proteomes" id="UP001140510"/>
    </source>
</evidence>
<accession>A0A9W9D5Z7</accession>
<dbReference type="EMBL" id="JAPEVA010000059">
    <property type="protein sequence ID" value="KAJ4402665.1"/>
    <property type="molecule type" value="Genomic_DNA"/>
</dbReference>
<name>A0A9W9D5Z7_9PLEO</name>
<sequence length="119" mass="13222">MPIADDPYVGVQETHLWPKGMHLLIKLNNQLRDAHGIGTLTITFGIKLKKIAQSGKPISVDLSKFERSRLSLDKLIVNVPGIDARHGLFIDEADKIKKLWPLVKAEVARIGRVLIGPNI</sequence>
<protein>
    <submittedName>
        <fullName evidence="1">Uncharacterized protein</fullName>
    </submittedName>
</protein>